<evidence type="ECO:0000313" key="3">
    <source>
        <dbReference type="Proteomes" id="UP001448858"/>
    </source>
</evidence>
<dbReference type="EMBL" id="CP151657">
    <property type="protein sequence ID" value="WZP14608.1"/>
    <property type="molecule type" value="Genomic_DNA"/>
</dbReference>
<name>A0ABZ2ZR25_9MICC</name>
<keyword evidence="1" id="KW-0472">Membrane</keyword>
<gene>
    <name evidence="2" type="ORF">AAE021_10380</name>
</gene>
<keyword evidence="1" id="KW-0812">Transmembrane</keyword>
<sequence>MTKQESGAKPGQRLGALGWVRAQPGFRTAVIAFALTVVLGIGGTAAYAYWSQSAAVAITATTRSDLPANTTLVGAQPALQSRPGTLNGYTCKPLLDYEKMRPNNYADIRFSWTGAAGATSYVVTVKGKNGTFTYDQSKTVAAAAADFRFDRLADQNGKPGTGPSLFYTKYTVRVMPMAGAVPGDPLYFTYEYEHYNTSNCYWSEPTGASPVGSVAPLVCSTPVTVGGAAGYSDLKMSWTGASGATGYSVTMVNGDRSYGGELLSTGTSASFRIMRPQPESGEAPYFATYSVRVQPMNGSLAGDPVYLQGYQFYSWGQKC</sequence>
<evidence type="ECO:0000313" key="2">
    <source>
        <dbReference type="EMBL" id="WZP14608.1"/>
    </source>
</evidence>
<evidence type="ECO:0008006" key="4">
    <source>
        <dbReference type="Google" id="ProtNLM"/>
    </source>
</evidence>
<accession>A0ABZ2ZR25</accession>
<keyword evidence="1" id="KW-1133">Transmembrane helix</keyword>
<keyword evidence="3" id="KW-1185">Reference proteome</keyword>
<organism evidence="2 3">
    <name type="scientific">Arthrobacter citreus</name>
    <dbReference type="NCBI Taxonomy" id="1670"/>
    <lineage>
        <taxon>Bacteria</taxon>
        <taxon>Bacillati</taxon>
        <taxon>Actinomycetota</taxon>
        <taxon>Actinomycetes</taxon>
        <taxon>Micrococcales</taxon>
        <taxon>Micrococcaceae</taxon>
        <taxon>Arthrobacter</taxon>
    </lineage>
</organism>
<dbReference type="RefSeq" id="WP_342022259.1">
    <property type="nucleotide sequence ID" value="NZ_CP151657.1"/>
</dbReference>
<proteinExistence type="predicted"/>
<reference evidence="2 3" key="1">
    <citation type="submission" date="2024-04" db="EMBL/GenBank/DDBJ databases">
        <title>Arthrobacter sp. from Plains bison fecal sample.</title>
        <authorList>
            <person name="Ruzzini A."/>
        </authorList>
    </citation>
    <scope>NUCLEOTIDE SEQUENCE [LARGE SCALE GENOMIC DNA]</scope>
    <source>
        <strain evidence="2 3">EINP1</strain>
    </source>
</reference>
<evidence type="ECO:0000256" key="1">
    <source>
        <dbReference type="SAM" id="Phobius"/>
    </source>
</evidence>
<protein>
    <recommendedName>
        <fullName evidence="4">Fibronectin type III domain-containing protein</fullName>
    </recommendedName>
</protein>
<dbReference type="Proteomes" id="UP001448858">
    <property type="component" value="Chromosome"/>
</dbReference>
<feature type="transmembrane region" description="Helical" evidence="1">
    <location>
        <begin position="29"/>
        <end position="50"/>
    </location>
</feature>